<dbReference type="AlphaFoldDB" id="A0A250XFJ7"/>
<comment type="caution">
    <text evidence="2">The sequence shown here is derived from an EMBL/GenBank/DDBJ whole genome shotgun (WGS) entry which is preliminary data.</text>
</comment>
<evidence type="ECO:0000313" key="3">
    <source>
        <dbReference type="Proteomes" id="UP000232323"/>
    </source>
</evidence>
<dbReference type="PANTHER" id="PTHR46699:SF1">
    <property type="entry name" value="SERINE_THREONINE-PROTEIN KINASE STN8, CHLOROPLASTIC"/>
    <property type="match status" value="1"/>
</dbReference>
<dbReference type="PROSITE" id="PS50011">
    <property type="entry name" value="PROTEIN_KINASE_DOM"/>
    <property type="match status" value="1"/>
</dbReference>
<dbReference type="SUPFAM" id="SSF56112">
    <property type="entry name" value="Protein kinase-like (PK-like)"/>
    <property type="match status" value="1"/>
</dbReference>
<proteinExistence type="predicted"/>
<organism evidence="2 3">
    <name type="scientific">Chlamydomonas eustigma</name>
    <dbReference type="NCBI Taxonomy" id="1157962"/>
    <lineage>
        <taxon>Eukaryota</taxon>
        <taxon>Viridiplantae</taxon>
        <taxon>Chlorophyta</taxon>
        <taxon>core chlorophytes</taxon>
        <taxon>Chlorophyceae</taxon>
        <taxon>CS clade</taxon>
        <taxon>Chlamydomonadales</taxon>
        <taxon>Chlamydomonadaceae</taxon>
        <taxon>Chlamydomonas</taxon>
    </lineage>
</organism>
<dbReference type="Gene3D" id="1.10.510.10">
    <property type="entry name" value="Transferase(Phosphotransferase) domain 1"/>
    <property type="match status" value="1"/>
</dbReference>
<feature type="domain" description="Protein kinase" evidence="1">
    <location>
        <begin position="146"/>
        <end position="499"/>
    </location>
</feature>
<reference evidence="2 3" key="1">
    <citation type="submission" date="2017-08" db="EMBL/GenBank/DDBJ databases">
        <title>Acidophilic green algal genome provides insights into adaptation to an acidic environment.</title>
        <authorList>
            <person name="Hirooka S."/>
            <person name="Hirose Y."/>
            <person name="Kanesaki Y."/>
            <person name="Higuchi S."/>
            <person name="Fujiwara T."/>
            <person name="Onuma R."/>
            <person name="Era A."/>
            <person name="Ohbayashi R."/>
            <person name="Uzuka A."/>
            <person name="Nozaki H."/>
            <person name="Yoshikawa H."/>
            <person name="Miyagishima S.Y."/>
        </authorList>
    </citation>
    <scope>NUCLEOTIDE SEQUENCE [LARGE SCALE GENOMIC DNA]</scope>
    <source>
        <strain evidence="2 3">NIES-2499</strain>
    </source>
</reference>
<dbReference type="OrthoDB" id="10252171at2759"/>
<evidence type="ECO:0000259" key="1">
    <source>
        <dbReference type="PROSITE" id="PS50011"/>
    </source>
</evidence>
<accession>A0A250XFJ7</accession>
<dbReference type="Gene3D" id="3.30.200.20">
    <property type="entry name" value="Phosphorylase Kinase, domain 1"/>
    <property type="match status" value="1"/>
</dbReference>
<dbReference type="EMBL" id="BEGY01000067">
    <property type="protein sequence ID" value="GAX81560.1"/>
    <property type="molecule type" value="Genomic_DNA"/>
</dbReference>
<dbReference type="Pfam" id="PF00069">
    <property type="entry name" value="Pkinase"/>
    <property type="match status" value="1"/>
</dbReference>
<dbReference type="GO" id="GO:0005524">
    <property type="term" value="F:ATP binding"/>
    <property type="evidence" value="ECO:0007669"/>
    <property type="project" value="InterPro"/>
</dbReference>
<dbReference type="InterPro" id="IPR011009">
    <property type="entry name" value="Kinase-like_dom_sf"/>
</dbReference>
<dbReference type="SMART" id="SM00220">
    <property type="entry name" value="S_TKc"/>
    <property type="match status" value="1"/>
</dbReference>
<dbReference type="PANTHER" id="PTHR46699">
    <property type="entry name" value="SERINE/THREONINE-PROTEIN KINASE STN8, CHLOROPLASTIC-RELATED"/>
    <property type="match status" value="1"/>
</dbReference>
<dbReference type="InterPro" id="IPR000719">
    <property type="entry name" value="Prot_kinase_dom"/>
</dbReference>
<keyword evidence="3" id="KW-1185">Reference proteome</keyword>
<dbReference type="InterPro" id="IPR008271">
    <property type="entry name" value="Ser/Thr_kinase_AS"/>
</dbReference>
<sequence length="503" mass="55533">MLLKTQLSSLKSCNNRVDVCHRKGICKRRLPVTFAVENVTDAIVNVQAVIASASVTEVAQLGMTVQGFVNTLAAVAPEPVQPVINLIGGDIASLITLSPSLPTLARVTAFYYMFLARPSPLVFGFLDFYVFGPLFERANNFASQDFALRGKLGGGNFGVAYEGVQIKPGETIGSKSDLTPEQKKRRVVLKRVNMDKTEDRINFMKGGTMAKGATETGRVESYMCNKIRRNPLAAQCCAQFLGNFIPESSQGAFVKGSQWLVWKFESDSTLGDALDGKIGTFPYGVEEYVLGKVNEGMPVDKRETLVIKAILRQVLVGLRRLHSIGIVHRDVKPDNLLITVDGEVKIIDFGAAVDLCTGINFNPLYGMLDPRYSPPEELVLPKNFPRAPAPIVAALLSPLAWLYGAPDLFDSYSAGVLLMQMCIPTLRGGSSVRMLNNELRQVDYDLERWRVVRGGKYDLTLLDRNGKAGWDLAKKLLSKRDRFNRGRLSVGEALSHRYFNLEF</sequence>
<dbReference type="STRING" id="1157962.A0A250XFJ7"/>
<dbReference type="Proteomes" id="UP000232323">
    <property type="component" value="Unassembled WGS sequence"/>
</dbReference>
<protein>
    <recommendedName>
        <fullName evidence="1">Protein kinase domain-containing protein</fullName>
    </recommendedName>
</protein>
<dbReference type="GO" id="GO:0004672">
    <property type="term" value="F:protein kinase activity"/>
    <property type="evidence" value="ECO:0007669"/>
    <property type="project" value="InterPro"/>
</dbReference>
<name>A0A250XFJ7_9CHLO</name>
<dbReference type="PROSITE" id="PS00108">
    <property type="entry name" value="PROTEIN_KINASE_ST"/>
    <property type="match status" value="1"/>
</dbReference>
<evidence type="ECO:0000313" key="2">
    <source>
        <dbReference type="EMBL" id="GAX81560.1"/>
    </source>
</evidence>
<gene>
    <name evidence="2" type="ORF">CEUSTIGMA_g8988.t1</name>
</gene>